<reference evidence="2 3" key="1">
    <citation type="submission" date="2022-11" db="EMBL/GenBank/DDBJ databases">
        <title>Viruses from the air-sea interface of a natural surface slick.</title>
        <authorList>
            <person name="Rahlff J."/>
            <person name="Holmfeldt K."/>
        </authorList>
    </citation>
    <scope>NUCLEOTIDE SEQUENCE [LARGE SCALE GENOMIC DNA]</scope>
    <source>
        <strain evidence="2 3">SMS4</strain>
    </source>
</reference>
<evidence type="ECO:0008006" key="4">
    <source>
        <dbReference type="Google" id="ProtNLM"/>
    </source>
</evidence>
<feature type="chain" id="PRO_5045487786" description="Lipoprotein" evidence="1">
    <location>
        <begin position="27"/>
        <end position="110"/>
    </location>
</feature>
<feature type="signal peptide" evidence="1">
    <location>
        <begin position="1"/>
        <end position="26"/>
    </location>
</feature>
<evidence type="ECO:0000313" key="2">
    <source>
        <dbReference type="EMBL" id="MDP5134951.1"/>
    </source>
</evidence>
<keyword evidence="3" id="KW-1185">Reference proteome</keyword>
<keyword evidence="1" id="KW-0732">Signal</keyword>
<proteinExistence type="predicted"/>
<dbReference type="RefSeq" id="WP_305973757.1">
    <property type="nucleotide sequence ID" value="NZ_JAPJDZ010000004.1"/>
</dbReference>
<evidence type="ECO:0000313" key="3">
    <source>
        <dbReference type="Proteomes" id="UP001231109"/>
    </source>
</evidence>
<comment type="caution">
    <text evidence="2">The sequence shown here is derived from an EMBL/GenBank/DDBJ whole genome shotgun (WGS) entry which is preliminary data.</text>
</comment>
<evidence type="ECO:0000256" key="1">
    <source>
        <dbReference type="SAM" id="SignalP"/>
    </source>
</evidence>
<dbReference type="Proteomes" id="UP001231109">
    <property type="component" value="Unassembled WGS sequence"/>
</dbReference>
<dbReference type="InterPro" id="IPR032258">
    <property type="entry name" value="DUF5061"/>
</dbReference>
<sequence length="110" mass="12000">MSIKTVVKTAFLLTVMCLISCSTVEYVEKPNVTIQYLSPLLVASLQESHTGVAITLADPPWIGQYATKTDSYFSASGKNCIKFNLESSAGVEVKLICEHVDGLWAQATHF</sequence>
<protein>
    <recommendedName>
        <fullName evidence="4">Lipoprotein</fullName>
    </recommendedName>
</protein>
<dbReference type="EMBL" id="JAPJDZ010000004">
    <property type="protein sequence ID" value="MDP5134951.1"/>
    <property type="molecule type" value="Genomic_DNA"/>
</dbReference>
<gene>
    <name evidence="2" type="ORF">ORJ04_03195</name>
</gene>
<organism evidence="2 3">
    <name type="scientific">Rheinheimera baltica</name>
    <dbReference type="NCBI Taxonomy" id="67576"/>
    <lineage>
        <taxon>Bacteria</taxon>
        <taxon>Pseudomonadati</taxon>
        <taxon>Pseudomonadota</taxon>
        <taxon>Gammaproteobacteria</taxon>
        <taxon>Chromatiales</taxon>
        <taxon>Chromatiaceae</taxon>
        <taxon>Rheinheimera</taxon>
    </lineage>
</organism>
<accession>A0ABT9HV15</accession>
<name>A0ABT9HV15_9GAMM</name>
<dbReference type="Pfam" id="PF16587">
    <property type="entry name" value="DUF5061"/>
    <property type="match status" value="1"/>
</dbReference>